<evidence type="ECO:0000313" key="2">
    <source>
        <dbReference type="Proteomes" id="UP000324222"/>
    </source>
</evidence>
<organism evidence="1 2">
    <name type="scientific">Portunus trituberculatus</name>
    <name type="common">Swimming crab</name>
    <name type="synonym">Neptunus trituberculatus</name>
    <dbReference type="NCBI Taxonomy" id="210409"/>
    <lineage>
        <taxon>Eukaryota</taxon>
        <taxon>Metazoa</taxon>
        <taxon>Ecdysozoa</taxon>
        <taxon>Arthropoda</taxon>
        <taxon>Crustacea</taxon>
        <taxon>Multicrustacea</taxon>
        <taxon>Malacostraca</taxon>
        <taxon>Eumalacostraca</taxon>
        <taxon>Eucarida</taxon>
        <taxon>Decapoda</taxon>
        <taxon>Pleocyemata</taxon>
        <taxon>Brachyura</taxon>
        <taxon>Eubrachyura</taxon>
        <taxon>Portunoidea</taxon>
        <taxon>Portunidae</taxon>
        <taxon>Portuninae</taxon>
        <taxon>Portunus</taxon>
    </lineage>
</organism>
<evidence type="ECO:0000313" key="1">
    <source>
        <dbReference type="EMBL" id="MPC30558.1"/>
    </source>
</evidence>
<dbReference type="Proteomes" id="UP000324222">
    <property type="component" value="Unassembled WGS sequence"/>
</dbReference>
<comment type="caution">
    <text evidence="1">The sequence shown here is derived from an EMBL/GenBank/DDBJ whole genome shotgun (WGS) entry which is preliminary data.</text>
</comment>
<keyword evidence="2" id="KW-1185">Reference proteome</keyword>
<accession>A0A5B7EAA5</accession>
<name>A0A5B7EAA5_PORTR</name>
<protein>
    <submittedName>
        <fullName evidence="1">Uncharacterized protein</fullName>
    </submittedName>
</protein>
<sequence length="55" mass="6306">MTFRPHLQHLLHYFLEVAAHTVAHGDLTCTTDHKPKALLITRNMQGHIVAPRTHE</sequence>
<dbReference type="EMBL" id="VSRR010002277">
    <property type="protein sequence ID" value="MPC30558.1"/>
    <property type="molecule type" value="Genomic_DNA"/>
</dbReference>
<proteinExistence type="predicted"/>
<reference evidence="1 2" key="1">
    <citation type="submission" date="2019-05" db="EMBL/GenBank/DDBJ databases">
        <title>Another draft genome of Portunus trituberculatus and its Hox gene families provides insights of decapod evolution.</title>
        <authorList>
            <person name="Jeong J.-H."/>
            <person name="Song I."/>
            <person name="Kim S."/>
            <person name="Choi T."/>
            <person name="Kim D."/>
            <person name="Ryu S."/>
            <person name="Kim W."/>
        </authorList>
    </citation>
    <scope>NUCLEOTIDE SEQUENCE [LARGE SCALE GENOMIC DNA]</scope>
    <source>
        <tissue evidence="1">Muscle</tissue>
    </source>
</reference>
<gene>
    <name evidence="1" type="ORF">E2C01_023825</name>
</gene>
<dbReference type="AlphaFoldDB" id="A0A5B7EAA5"/>